<evidence type="ECO:0000313" key="3">
    <source>
        <dbReference type="Proteomes" id="UP001165143"/>
    </source>
</evidence>
<evidence type="ECO:0000313" key="2">
    <source>
        <dbReference type="EMBL" id="GLW56394.1"/>
    </source>
</evidence>
<sequence>MTSTTPGTRPGTGRWFLRSAIRYVLLFAVLWVSGGSLASLLTTGEVHYASTRDELGLVLLGALIFCLVGAPSLVVIPLVGRLRKRESFRPVATAALLLPILLVLAGGGGSGVLVLVVIQVAFGAWLMPRE</sequence>
<name>A0A9W6PHS4_9ACTN</name>
<feature type="transmembrane region" description="Helical" evidence="1">
    <location>
        <begin position="91"/>
        <end position="122"/>
    </location>
</feature>
<organism evidence="2 3">
    <name type="scientific">Kitasatospora phosalacinea</name>
    <dbReference type="NCBI Taxonomy" id="2065"/>
    <lineage>
        <taxon>Bacteria</taxon>
        <taxon>Bacillati</taxon>
        <taxon>Actinomycetota</taxon>
        <taxon>Actinomycetes</taxon>
        <taxon>Kitasatosporales</taxon>
        <taxon>Streptomycetaceae</taxon>
        <taxon>Kitasatospora</taxon>
    </lineage>
</organism>
<protein>
    <submittedName>
        <fullName evidence="2">Uncharacterized protein</fullName>
    </submittedName>
</protein>
<accession>A0A9W6PHS4</accession>
<keyword evidence="1" id="KW-1133">Transmembrane helix</keyword>
<keyword evidence="1" id="KW-0812">Transmembrane</keyword>
<gene>
    <name evidence="2" type="ORF">Kpho01_44050</name>
</gene>
<proteinExistence type="predicted"/>
<keyword evidence="1" id="KW-0472">Membrane</keyword>
<reference evidence="2" key="1">
    <citation type="submission" date="2023-02" db="EMBL/GenBank/DDBJ databases">
        <title>Kitasatospora phosalacinea NBRC 14362.</title>
        <authorList>
            <person name="Ichikawa N."/>
            <person name="Sato H."/>
            <person name="Tonouchi N."/>
        </authorList>
    </citation>
    <scope>NUCLEOTIDE SEQUENCE</scope>
    <source>
        <strain evidence="2">NBRC 14362</strain>
    </source>
</reference>
<feature type="transmembrane region" description="Helical" evidence="1">
    <location>
        <begin position="55"/>
        <end position="79"/>
    </location>
</feature>
<comment type="caution">
    <text evidence="2">The sequence shown here is derived from an EMBL/GenBank/DDBJ whole genome shotgun (WGS) entry which is preliminary data.</text>
</comment>
<evidence type="ECO:0000256" key="1">
    <source>
        <dbReference type="SAM" id="Phobius"/>
    </source>
</evidence>
<dbReference type="EMBL" id="BSRX01000027">
    <property type="protein sequence ID" value="GLW56394.1"/>
    <property type="molecule type" value="Genomic_DNA"/>
</dbReference>
<dbReference type="AlphaFoldDB" id="A0A9W6PHS4"/>
<dbReference type="RefSeq" id="WP_033253019.1">
    <property type="nucleotide sequence ID" value="NZ_BSRX01000027.1"/>
</dbReference>
<feature type="transmembrane region" description="Helical" evidence="1">
    <location>
        <begin position="20"/>
        <end position="43"/>
    </location>
</feature>
<dbReference type="Proteomes" id="UP001165143">
    <property type="component" value="Unassembled WGS sequence"/>
</dbReference>